<dbReference type="AlphaFoldDB" id="W7XCA6"/>
<evidence type="ECO:0000313" key="2">
    <source>
        <dbReference type="Proteomes" id="UP000009168"/>
    </source>
</evidence>
<sequence>MVQNGKQNFYFRQLFTSLTCYSTQCTCIQRPQSKVYVYQYSQFIIYFFIIENIKSKEEYQLQNQHWINSTKQLIQQHSLYRKQVVFEFITQKIKLYYIKTQNPNICLLAILSKFQYYQNQLFDCIQDPKKNKISQKSVYQQLY</sequence>
<organism evidence="1 2">
    <name type="scientific">Tetrahymena thermophila (strain SB210)</name>
    <dbReference type="NCBI Taxonomy" id="312017"/>
    <lineage>
        <taxon>Eukaryota</taxon>
        <taxon>Sar</taxon>
        <taxon>Alveolata</taxon>
        <taxon>Ciliophora</taxon>
        <taxon>Intramacronucleata</taxon>
        <taxon>Oligohymenophorea</taxon>
        <taxon>Hymenostomatida</taxon>
        <taxon>Tetrahymenina</taxon>
        <taxon>Tetrahymenidae</taxon>
        <taxon>Tetrahymena</taxon>
    </lineage>
</organism>
<dbReference type="KEGG" id="tet:TTHERM_001169394"/>
<reference evidence="2" key="1">
    <citation type="journal article" date="2006" name="PLoS Biol.">
        <title>Macronuclear genome sequence of the ciliate Tetrahymena thermophila, a model eukaryote.</title>
        <authorList>
            <person name="Eisen J.A."/>
            <person name="Coyne R.S."/>
            <person name="Wu M."/>
            <person name="Wu D."/>
            <person name="Thiagarajan M."/>
            <person name="Wortman J.R."/>
            <person name="Badger J.H."/>
            <person name="Ren Q."/>
            <person name="Amedeo P."/>
            <person name="Jones K.M."/>
            <person name="Tallon L.J."/>
            <person name="Delcher A.L."/>
            <person name="Salzberg S.L."/>
            <person name="Silva J.C."/>
            <person name="Haas B.J."/>
            <person name="Majoros W.H."/>
            <person name="Farzad M."/>
            <person name="Carlton J.M."/>
            <person name="Smith R.K. Jr."/>
            <person name="Garg J."/>
            <person name="Pearlman R.E."/>
            <person name="Karrer K.M."/>
            <person name="Sun L."/>
            <person name="Manning G."/>
            <person name="Elde N.C."/>
            <person name="Turkewitz A.P."/>
            <person name="Asai D.J."/>
            <person name="Wilkes D.E."/>
            <person name="Wang Y."/>
            <person name="Cai H."/>
            <person name="Collins K."/>
            <person name="Stewart B.A."/>
            <person name="Lee S.R."/>
            <person name="Wilamowska K."/>
            <person name="Weinberg Z."/>
            <person name="Ruzzo W.L."/>
            <person name="Wloga D."/>
            <person name="Gaertig J."/>
            <person name="Frankel J."/>
            <person name="Tsao C.-C."/>
            <person name="Gorovsky M.A."/>
            <person name="Keeling P.J."/>
            <person name="Waller R.F."/>
            <person name="Patron N.J."/>
            <person name="Cherry J.M."/>
            <person name="Stover N.A."/>
            <person name="Krieger C.J."/>
            <person name="del Toro C."/>
            <person name="Ryder H.F."/>
            <person name="Williamson S.C."/>
            <person name="Barbeau R.A."/>
            <person name="Hamilton E.P."/>
            <person name="Orias E."/>
        </authorList>
    </citation>
    <scope>NUCLEOTIDE SEQUENCE [LARGE SCALE GENOMIC DNA]</scope>
    <source>
        <strain evidence="2">SB210</strain>
    </source>
</reference>
<dbReference type="Proteomes" id="UP000009168">
    <property type="component" value="Unassembled WGS sequence"/>
</dbReference>
<dbReference type="InParanoid" id="W7XCA6"/>
<keyword evidence="2" id="KW-1185">Reference proteome</keyword>
<accession>W7XCA6</accession>
<evidence type="ECO:0000313" key="1">
    <source>
        <dbReference type="EMBL" id="EWS74178.1"/>
    </source>
</evidence>
<dbReference type="RefSeq" id="XP_012653285.1">
    <property type="nucleotide sequence ID" value="XM_012797831.1"/>
</dbReference>
<name>W7XCA6_TETTS</name>
<gene>
    <name evidence="1" type="ORF">TTHERM_001169394</name>
</gene>
<protein>
    <submittedName>
        <fullName evidence="1">Uncharacterized protein</fullName>
    </submittedName>
</protein>
<proteinExistence type="predicted"/>
<dbReference type="GeneID" id="24441854"/>
<dbReference type="EMBL" id="GG662687">
    <property type="protein sequence ID" value="EWS74178.1"/>
    <property type="molecule type" value="Genomic_DNA"/>
</dbReference>